<feature type="transmembrane region" description="Helical" evidence="7">
    <location>
        <begin position="568"/>
        <end position="587"/>
    </location>
</feature>
<dbReference type="InterPro" id="IPR036890">
    <property type="entry name" value="HATPase_C_sf"/>
</dbReference>
<dbReference type="eggNOG" id="COG1457">
    <property type="taxonomic scope" value="Bacteria"/>
</dbReference>
<dbReference type="InterPro" id="IPR001789">
    <property type="entry name" value="Sig_transdc_resp-reg_receiver"/>
</dbReference>
<evidence type="ECO:0000313" key="10">
    <source>
        <dbReference type="EMBL" id="ACK50943.1"/>
    </source>
</evidence>
<dbReference type="GO" id="GO:0009927">
    <property type="term" value="F:histidine phosphotransfer kinase activity"/>
    <property type="evidence" value="ECO:0007669"/>
    <property type="project" value="TreeGrafter"/>
</dbReference>
<dbReference type="RefSeq" id="WP_012591013.1">
    <property type="nucleotide sequence ID" value="NC_011666.1"/>
</dbReference>
<comment type="catalytic activity">
    <reaction evidence="1">
        <text>ATP + protein L-histidine = ADP + protein N-phospho-L-histidine.</text>
        <dbReference type="EC" id="2.7.13.3"/>
    </reaction>
</comment>
<feature type="transmembrane region" description="Helical" evidence="7">
    <location>
        <begin position="308"/>
        <end position="331"/>
    </location>
</feature>
<dbReference type="Gene3D" id="3.40.50.2300">
    <property type="match status" value="1"/>
</dbReference>
<dbReference type="EC" id="2.7.13.3" evidence="2"/>
<organism evidence="10 11">
    <name type="scientific">Methylocella silvestris (strain DSM 15510 / CIP 108128 / LMG 27833 / NCIMB 13906 / BL2)</name>
    <dbReference type="NCBI Taxonomy" id="395965"/>
    <lineage>
        <taxon>Bacteria</taxon>
        <taxon>Pseudomonadati</taxon>
        <taxon>Pseudomonadota</taxon>
        <taxon>Alphaproteobacteria</taxon>
        <taxon>Hyphomicrobiales</taxon>
        <taxon>Beijerinckiaceae</taxon>
        <taxon>Methylocella</taxon>
    </lineage>
</organism>
<protein>
    <recommendedName>
        <fullName evidence="2">histidine kinase</fullName>
        <ecNumber evidence="2">2.7.13.3</ecNumber>
    </recommendedName>
</protein>
<keyword evidence="7" id="KW-0472">Membrane</keyword>
<dbReference type="eggNOG" id="COG0784">
    <property type="taxonomic scope" value="Bacteria"/>
</dbReference>
<name>B8EPT9_METSB</name>
<dbReference type="SMART" id="SM00448">
    <property type="entry name" value="REC"/>
    <property type="match status" value="1"/>
</dbReference>
<dbReference type="SMART" id="SM00387">
    <property type="entry name" value="HATPase_c"/>
    <property type="match status" value="1"/>
</dbReference>
<evidence type="ECO:0000256" key="6">
    <source>
        <dbReference type="PROSITE-ProRule" id="PRU00169"/>
    </source>
</evidence>
<feature type="modified residue" description="4-aspartylphosphate" evidence="6">
    <location>
        <position position="968"/>
    </location>
</feature>
<dbReference type="STRING" id="395965.Msil_2001"/>
<keyword evidence="7" id="KW-1133">Transmembrane helix</keyword>
<feature type="transmembrane region" description="Helical" evidence="7">
    <location>
        <begin position="42"/>
        <end position="69"/>
    </location>
</feature>
<dbReference type="Proteomes" id="UP000002257">
    <property type="component" value="Chromosome"/>
</dbReference>
<evidence type="ECO:0000256" key="1">
    <source>
        <dbReference type="ARBA" id="ARBA00000085"/>
    </source>
</evidence>
<dbReference type="GO" id="GO:0000155">
    <property type="term" value="F:phosphorelay sensor kinase activity"/>
    <property type="evidence" value="ECO:0007669"/>
    <property type="project" value="InterPro"/>
</dbReference>
<dbReference type="Pfam" id="PF00512">
    <property type="entry name" value="HisKA"/>
    <property type="match status" value="1"/>
</dbReference>
<dbReference type="Pfam" id="PF02518">
    <property type="entry name" value="HATPase_c"/>
    <property type="match status" value="1"/>
</dbReference>
<dbReference type="PROSITE" id="PS50109">
    <property type="entry name" value="HIS_KIN"/>
    <property type="match status" value="1"/>
</dbReference>
<feature type="transmembrane region" description="Helical" evidence="7">
    <location>
        <begin position="109"/>
        <end position="134"/>
    </location>
</feature>
<dbReference type="Pfam" id="PF00072">
    <property type="entry name" value="Response_reg"/>
    <property type="match status" value="1"/>
</dbReference>
<feature type="transmembrane region" description="Helical" evidence="7">
    <location>
        <begin position="607"/>
        <end position="629"/>
    </location>
</feature>
<dbReference type="GO" id="GO:0005886">
    <property type="term" value="C:plasma membrane"/>
    <property type="evidence" value="ECO:0007669"/>
    <property type="project" value="TreeGrafter"/>
</dbReference>
<dbReference type="AlphaFoldDB" id="B8EPT9"/>
<dbReference type="SMART" id="SM00388">
    <property type="entry name" value="HisKA"/>
    <property type="match status" value="1"/>
</dbReference>
<feature type="transmembrane region" description="Helical" evidence="7">
    <location>
        <begin position="390"/>
        <end position="408"/>
    </location>
</feature>
<evidence type="ECO:0000256" key="4">
    <source>
        <dbReference type="ARBA" id="ARBA00022679"/>
    </source>
</evidence>
<keyword evidence="4" id="KW-0808">Transferase</keyword>
<dbReference type="Gene3D" id="3.30.565.10">
    <property type="entry name" value="Histidine kinase-like ATPase, C-terminal domain"/>
    <property type="match status" value="1"/>
</dbReference>
<dbReference type="eggNOG" id="COG2205">
    <property type="taxonomic scope" value="Bacteria"/>
</dbReference>
<dbReference type="InterPro" id="IPR004358">
    <property type="entry name" value="Sig_transdc_His_kin-like_C"/>
</dbReference>
<gene>
    <name evidence="10" type="ordered locus">Msil_2001</name>
</gene>
<accession>B8EPT9</accession>
<dbReference type="SUPFAM" id="SSF47384">
    <property type="entry name" value="Homodimeric domain of signal transducing histidine kinase"/>
    <property type="match status" value="1"/>
</dbReference>
<evidence type="ECO:0000259" key="8">
    <source>
        <dbReference type="PROSITE" id="PS50109"/>
    </source>
</evidence>
<evidence type="ECO:0000256" key="7">
    <source>
        <dbReference type="SAM" id="Phobius"/>
    </source>
</evidence>
<evidence type="ECO:0000256" key="3">
    <source>
        <dbReference type="ARBA" id="ARBA00022553"/>
    </source>
</evidence>
<dbReference type="InterPro" id="IPR003594">
    <property type="entry name" value="HATPase_dom"/>
</dbReference>
<dbReference type="PANTHER" id="PTHR43047">
    <property type="entry name" value="TWO-COMPONENT HISTIDINE PROTEIN KINASE"/>
    <property type="match status" value="1"/>
</dbReference>
<sequence length="1121" mass="121705">MIPGSATQSIGAQKRRYNQWVANETLEDYALRFTATRARRSAFSVANTAIGGVSFLACEAIGGSITLAYGFSNAVAAIVAAGILMFLCGAPIAYYAVRYGVDIDLLTRGAGFGYLGSTLTSLIYASFTFILFAIEASIMSFALNMAFGIPLPIAHLVSALIVIPIAAYGIRRISRMQLATQPIWLILQFVPLLYFALSQSDKLQQWSAFSGESGSPDGSISPLLFAGAVATLLSLLPQIGEQVDYLRFLPARKEIGALRWWSAMLGAGPGWVVIGAFKLLAGSFLAYAALAHGVPAERAAEPAELYRLVFVDVFHSPAVALIAMGVFVAVCQTKINVTNAYAGSIAWSNFFARITHSHPGRVVWLVFNVLLALLLMEIGVFRAIHSILGIYANFAVGWIGALTADLVVNKPLGLSPPHVEFKRAHLYDVNPVGVGAMALSIFLSTLVFLGAFGEELRPVSAIIGLVVAFAAAPLIAVATRGRYAIARTDADLPAHRGAFLCSICENDFERADMAFCPAYGAPICSLCCTLEARCHDMCKPGKRLEDQISAAINVALPRRIAAFFRTRLGRFLGVLVVFALVVAYLLAQIYVAYGSLAPTARPIVGTTLWIVFWALIILLGLASWFIVLAHDSRRTAEKEAERQALILTQEIEAHKATQHAMQKAKESAEAANLAKSRYIVGLSHEIRTPLNSIFGYAQLMEGAPIESNADGVRIIRRNAEHLASLLDGLLDISRIETGVTRLSWEKVRLPEFLDQIVEMFRPQAEAQGLTFIYERPETLPSVVNTDPKRLRQILINLLSNAIKYTPSGNAALKIRYRGQVAEIEVSDTGLGIRADDLETIFEPFERGRMPQARALPGTGLGLTIVRLLTQVMGAEITVQSTPDSGSKFLLRILLSEVAQPDERSPRAAQIRGYAGPRLQILIADDDGGHIDFLTRILRPFGFNLTAAKDGAAALELAASARPDVAILDISMPALDGWSAAEALRRAFPDMMIVIISADVHDMRSAGRAGGAHDAFLVKPLDVQQLLDLLQRKFALEWICGAEKSSAAPSAPPAPPAGLTPRREELLQLGRIGYVRGIETKLSEWETEEPDAASYIAVLRAMVKRFDFNKYMDVLKAERRDG</sequence>
<feature type="transmembrane region" description="Helical" evidence="7">
    <location>
        <begin position="260"/>
        <end position="288"/>
    </location>
</feature>
<dbReference type="CDD" id="cd00156">
    <property type="entry name" value="REC"/>
    <property type="match status" value="1"/>
</dbReference>
<feature type="transmembrane region" description="Helical" evidence="7">
    <location>
        <begin position="182"/>
        <end position="200"/>
    </location>
</feature>
<feature type="transmembrane region" description="Helical" evidence="7">
    <location>
        <begin position="429"/>
        <end position="453"/>
    </location>
</feature>
<keyword evidence="11" id="KW-1185">Reference proteome</keyword>
<keyword evidence="5 10" id="KW-0418">Kinase</keyword>
<feature type="domain" description="Response regulatory" evidence="9">
    <location>
        <begin position="919"/>
        <end position="1033"/>
    </location>
</feature>
<dbReference type="PRINTS" id="PR00344">
    <property type="entry name" value="BCTRLSENSOR"/>
</dbReference>
<dbReference type="InterPro" id="IPR005467">
    <property type="entry name" value="His_kinase_dom"/>
</dbReference>
<evidence type="ECO:0000256" key="2">
    <source>
        <dbReference type="ARBA" id="ARBA00012438"/>
    </source>
</evidence>
<dbReference type="Gene3D" id="1.10.287.130">
    <property type="match status" value="1"/>
</dbReference>
<feature type="domain" description="Histidine kinase" evidence="8">
    <location>
        <begin position="681"/>
        <end position="896"/>
    </location>
</feature>
<keyword evidence="3 6" id="KW-0597">Phosphoprotein</keyword>
<feature type="transmembrane region" description="Helical" evidence="7">
    <location>
        <begin position="362"/>
        <end position="384"/>
    </location>
</feature>
<evidence type="ECO:0000313" key="11">
    <source>
        <dbReference type="Proteomes" id="UP000002257"/>
    </source>
</evidence>
<evidence type="ECO:0000259" key="9">
    <source>
        <dbReference type="PROSITE" id="PS50110"/>
    </source>
</evidence>
<dbReference type="PROSITE" id="PS50110">
    <property type="entry name" value="RESPONSE_REGULATORY"/>
    <property type="match status" value="1"/>
</dbReference>
<keyword evidence="7" id="KW-0812">Transmembrane</keyword>
<dbReference type="InterPro" id="IPR003661">
    <property type="entry name" value="HisK_dim/P_dom"/>
</dbReference>
<dbReference type="SUPFAM" id="SSF55874">
    <property type="entry name" value="ATPase domain of HSP90 chaperone/DNA topoisomerase II/histidine kinase"/>
    <property type="match status" value="1"/>
</dbReference>
<dbReference type="InterPro" id="IPR011006">
    <property type="entry name" value="CheY-like_superfamily"/>
</dbReference>
<evidence type="ECO:0000256" key="5">
    <source>
        <dbReference type="ARBA" id="ARBA00022777"/>
    </source>
</evidence>
<dbReference type="InterPro" id="IPR036097">
    <property type="entry name" value="HisK_dim/P_sf"/>
</dbReference>
<dbReference type="HOGENOM" id="CLU_008084_1_0_5"/>
<dbReference type="EMBL" id="CP001280">
    <property type="protein sequence ID" value="ACK50943.1"/>
    <property type="molecule type" value="Genomic_DNA"/>
</dbReference>
<reference evidence="10 11" key="1">
    <citation type="journal article" date="2010" name="J. Bacteriol.">
        <title>Complete genome sequence of the aerobic facultative methanotroph Methylocella silvestris BL2.</title>
        <authorList>
            <person name="Chen Y."/>
            <person name="Crombie A."/>
            <person name="Rahman M.T."/>
            <person name="Dedysh S.N."/>
            <person name="Liesack W."/>
            <person name="Stott M.B."/>
            <person name="Alam M."/>
            <person name="Theisen A.R."/>
            <person name="Murrell J.C."/>
            <person name="Dunfield P.F."/>
        </authorList>
    </citation>
    <scope>NUCLEOTIDE SEQUENCE [LARGE SCALE GENOMIC DNA]</scope>
    <source>
        <strain evidence="11">DSM 15510 / CIP 108128 / LMG 27833 / NCIMB 13906 / BL2</strain>
    </source>
</reference>
<feature type="transmembrane region" description="Helical" evidence="7">
    <location>
        <begin position="220"/>
        <end position="239"/>
    </location>
</feature>
<dbReference type="Gene3D" id="1.10.4160.10">
    <property type="entry name" value="Hydantoin permease"/>
    <property type="match status" value="1"/>
</dbReference>
<proteinExistence type="predicted"/>
<dbReference type="CDD" id="cd00082">
    <property type="entry name" value="HisKA"/>
    <property type="match status" value="1"/>
</dbReference>
<feature type="transmembrane region" description="Helical" evidence="7">
    <location>
        <begin position="459"/>
        <end position="478"/>
    </location>
</feature>
<dbReference type="KEGG" id="msl:Msil_2001"/>
<dbReference type="SUPFAM" id="SSF52172">
    <property type="entry name" value="CheY-like"/>
    <property type="match status" value="1"/>
</dbReference>
<feature type="transmembrane region" description="Helical" evidence="7">
    <location>
        <begin position="75"/>
        <end position="97"/>
    </location>
</feature>
<dbReference type="PANTHER" id="PTHR43047:SF72">
    <property type="entry name" value="OSMOSENSING HISTIDINE PROTEIN KINASE SLN1"/>
    <property type="match status" value="1"/>
</dbReference>
<feature type="transmembrane region" description="Helical" evidence="7">
    <location>
        <begin position="146"/>
        <end position="170"/>
    </location>
</feature>